<organism evidence="3 4">
    <name type="scientific">Cannabis sativa</name>
    <name type="common">Hemp</name>
    <name type="synonym">Marijuana</name>
    <dbReference type="NCBI Taxonomy" id="3483"/>
    <lineage>
        <taxon>Eukaryota</taxon>
        <taxon>Viridiplantae</taxon>
        <taxon>Streptophyta</taxon>
        <taxon>Embryophyta</taxon>
        <taxon>Tracheophyta</taxon>
        <taxon>Spermatophyta</taxon>
        <taxon>Magnoliopsida</taxon>
        <taxon>eudicotyledons</taxon>
        <taxon>Gunneridae</taxon>
        <taxon>Pentapetalae</taxon>
        <taxon>rosids</taxon>
        <taxon>fabids</taxon>
        <taxon>Rosales</taxon>
        <taxon>Cannabaceae</taxon>
        <taxon>Cannabis</taxon>
    </lineage>
</organism>
<gene>
    <name evidence="3" type="ORF">G4B88_025449</name>
</gene>
<feature type="compositionally biased region" description="Low complexity" evidence="1">
    <location>
        <begin position="1"/>
        <end position="16"/>
    </location>
</feature>
<dbReference type="Proteomes" id="UP000583929">
    <property type="component" value="Unassembled WGS sequence"/>
</dbReference>
<name>A0A7J6HVP1_CANSA</name>
<accession>A0A7J6HVP1</accession>
<dbReference type="SUPFAM" id="SSF52047">
    <property type="entry name" value="RNI-like"/>
    <property type="match status" value="1"/>
</dbReference>
<dbReference type="PROSITE" id="PS50181">
    <property type="entry name" value="FBOX"/>
    <property type="match status" value="1"/>
</dbReference>
<dbReference type="Pfam" id="PF12937">
    <property type="entry name" value="F-box-like"/>
    <property type="match status" value="1"/>
</dbReference>
<feature type="region of interest" description="Disordered" evidence="1">
    <location>
        <begin position="1"/>
        <end position="25"/>
    </location>
</feature>
<dbReference type="CDD" id="cd22164">
    <property type="entry name" value="F-box_AtSKIP19-like"/>
    <property type="match status" value="1"/>
</dbReference>
<reference evidence="3 4" key="1">
    <citation type="journal article" date="2020" name="bioRxiv">
        <title>Sequence and annotation of 42 cannabis genomes reveals extensive copy number variation in cannabinoid synthesis and pathogen resistance genes.</title>
        <authorList>
            <person name="Mckernan K.J."/>
            <person name="Helbert Y."/>
            <person name="Kane L.T."/>
            <person name="Ebling H."/>
            <person name="Zhang L."/>
            <person name="Liu B."/>
            <person name="Eaton Z."/>
            <person name="Mclaughlin S."/>
            <person name="Kingan S."/>
            <person name="Baybayan P."/>
            <person name="Concepcion G."/>
            <person name="Jordan M."/>
            <person name="Riva A."/>
            <person name="Barbazuk W."/>
            <person name="Harkins T."/>
        </authorList>
    </citation>
    <scope>NUCLEOTIDE SEQUENCE [LARGE SCALE GENOMIC DNA]</scope>
    <source>
        <strain evidence="4">cv. Jamaican Lion 4</strain>
        <tissue evidence="3">Leaf</tissue>
    </source>
</reference>
<keyword evidence="4" id="KW-1185">Reference proteome</keyword>
<dbReference type="Gene3D" id="1.20.1280.50">
    <property type="match status" value="1"/>
</dbReference>
<dbReference type="PANTHER" id="PTHR38926:SF2">
    <property type="entry name" value="F-BOX_LRR-REPEAT PROTEIN 21-RELATED"/>
    <property type="match status" value="1"/>
</dbReference>
<feature type="domain" description="F-box" evidence="2">
    <location>
        <begin position="26"/>
        <end position="73"/>
    </location>
</feature>
<evidence type="ECO:0000313" key="4">
    <source>
        <dbReference type="Proteomes" id="UP000583929"/>
    </source>
</evidence>
<dbReference type="PANTHER" id="PTHR38926">
    <property type="entry name" value="F-BOX DOMAIN CONTAINING PROTEIN, EXPRESSED"/>
    <property type="match status" value="1"/>
</dbReference>
<sequence>MPSSLPSPMASSSTEPSPSPSPPKEVRNWLELPRDVTASILSCLGAIEILKSGQMVCKLWLDICKDPLMWRTIDIRKNGDPDDFLDFRSDVQKMYRYIIDRSCGQIVDISIEDFRFDQQLLYITASSRQIKRLRLASCSFVSDNELVEAIEKLPLLEELDLTQTYFKSPESCMEALGRCCPHFKTLKLNSFVHKVYVNPSYGKDYSKHAIAIGKYLPGLHHLELIGSWMTNIGLEAILDGCPKLESLDLRGCFNIRLKEYLGRRCAEQIKHVKLPYDSLKGTEFISDIGETFSEEDYNLNCSHHFFSMGNNSAELEDENGDDDSDYDFGYSSEDDFLDNDDSILNLFTITVLFFFFFSL</sequence>
<dbReference type="InterPro" id="IPR032675">
    <property type="entry name" value="LRR_dom_sf"/>
</dbReference>
<dbReference type="EMBL" id="JAATIQ010000026">
    <property type="protein sequence ID" value="KAF4398470.1"/>
    <property type="molecule type" value="Genomic_DNA"/>
</dbReference>
<dbReference type="InterPro" id="IPR001810">
    <property type="entry name" value="F-box_dom"/>
</dbReference>
<protein>
    <recommendedName>
        <fullName evidence="2">F-box domain-containing protein</fullName>
    </recommendedName>
</protein>
<evidence type="ECO:0000313" key="3">
    <source>
        <dbReference type="EMBL" id="KAF4398470.1"/>
    </source>
</evidence>
<proteinExistence type="predicted"/>
<dbReference type="Gene3D" id="3.80.10.10">
    <property type="entry name" value="Ribonuclease Inhibitor"/>
    <property type="match status" value="1"/>
</dbReference>
<evidence type="ECO:0000256" key="1">
    <source>
        <dbReference type="SAM" id="MobiDB-lite"/>
    </source>
</evidence>
<dbReference type="AlphaFoldDB" id="A0A7J6HVP1"/>
<comment type="caution">
    <text evidence="3">The sequence shown here is derived from an EMBL/GenBank/DDBJ whole genome shotgun (WGS) entry which is preliminary data.</text>
</comment>
<evidence type="ECO:0000259" key="2">
    <source>
        <dbReference type="PROSITE" id="PS50181"/>
    </source>
</evidence>